<evidence type="ECO:0000313" key="2">
    <source>
        <dbReference type="EMBL" id="EZP25250.1"/>
    </source>
</evidence>
<dbReference type="RefSeq" id="WP_036313525.1">
    <property type="nucleotide sequence ID" value="NZ_JFYO01000011.1"/>
</dbReference>
<sequence>MWDREAAAVAANDWIGRYVRAWGTNDPDDIRSLFTPDAEYRDGPSTTPWIGHDAILAGWLGQKDEPGTWSFEHELTAVDGDIAIIRGRTSYPGATTKSRLYDNLMVICLADDGRARSFTDWYVTPHTAETDE</sequence>
<dbReference type="SUPFAM" id="SSF54427">
    <property type="entry name" value="NTF2-like"/>
    <property type="match status" value="1"/>
</dbReference>
<protein>
    <submittedName>
        <fullName evidence="2">Ketosteroid isomerase-related protein</fullName>
    </submittedName>
</protein>
<keyword evidence="3" id="KW-1185">Reference proteome</keyword>
<feature type="domain" description="SnoaL-like" evidence="1">
    <location>
        <begin position="17"/>
        <end position="115"/>
    </location>
</feature>
<dbReference type="Proteomes" id="UP000024001">
    <property type="component" value="Unassembled WGS sequence"/>
</dbReference>
<dbReference type="AlphaFoldDB" id="A0A031FNQ0"/>
<dbReference type="Pfam" id="PF12680">
    <property type="entry name" value="SnoaL_2"/>
    <property type="match status" value="1"/>
</dbReference>
<dbReference type="EMBL" id="JFYO01000011">
    <property type="protein sequence ID" value="EZP25250.1"/>
    <property type="molecule type" value="Genomic_DNA"/>
</dbReference>
<dbReference type="GO" id="GO:0016853">
    <property type="term" value="F:isomerase activity"/>
    <property type="evidence" value="ECO:0007669"/>
    <property type="project" value="UniProtKB-KW"/>
</dbReference>
<dbReference type="InterPro" id="IPR037401">
    <property type="entry name" value="SnoaL-like"/>
</dbReference>
<dbReference type="OrthoDB" id="8526151at2"/>
<name>A0A031FNQ0_9MICO</name>
<evidence type="ECO:0000259" key="1">
    <source>
        <dbReference type="Pfam" id="PF12680"/>
    </source>
</evidence>
<dbReference type="PATRIC" id="fig|273677.3.peg.2673"/>
<reference evidence="2 3" key="1">
    <citation type="submission" date="2014-03" db="EMBL/GenBank/DDBJ databases">
        <title>Draft Genome Sequences of 13 Willow Endophytes.</title>
        <authorList>
            <person name="Gan H.Y."/>
            <person name="Gan H.M."/>
            <person name="Savka M.A."/>
            <person name="Hudson A.O."/>
        </authorList>
    </citation>
    <scope>NUCLEOTIDE SEQUENCE [LARGE SCALE GENOMIC DNA]</scope>
    <source>
        <strain evidence="2 3">RIT293</strain>
    </source>
</reference>
<gene>
    <name evidence="2" type="ORF">BW34_02703</name>
</gene>
<organism evidence="2 3">
    <name type="scientific">Microbacterium oleivorans</name>
    <dbReference type="NCBI Taxonomy" id="273677"/>
    <lineage>
        <taxon>Bacteria</taxon>
        <taxon>Bacillati</taxon>
        <taxon>Actinomycetota</taxon>
        <taxon>Actinomycetes</taxon>
        <taxon>Micrococcales</taxon>
        <taxon>Microbacteriaceae</taxon>
        <taxon>Microbacterium</taxon>
    </lineage>
</organism>
<comment type="caution">
    <text evidence="2">The sequence shown here is derived from an EMBL/GenBank/DDBJ whole genome shotgun (WGS) entry which is preliminary data.</text>
</comment>
<proteinExistence type="predicted"/>
<dbReference type="InterPro" id="IPR032710">
    <property type="entry name" value="NTF2-like_dom_sf"/>
</dbReference>
<dbReference type="Gene3D" id="3.10.450.50">
    <property type="match status" value="1"/>
</dbReference>
<accession>A0A031FNQ0</accession>
<keyword evidence="2" id="KW-0413">Isomerase</keyword>
<dbReference type="eggNOG" id="COG4319">
    <property type="taxonomic scope" value="Bacteria"/>
</dbReference>
<evidence type="ECO:0000313" key="3">
    <source>
        <dbReference type="Proteomes" id="UP000024001"/>
    </source>
</evidence>